<feature type="signal peptide" evidence="1">
    <location>
        <begin position="1"/>
        <end position="19"/>
    </location>
</feature>
<dbReference type="EMBL" id="MAKX01000001">
    <property type="protein sequence ID" value="OCK43760.1"/>
    <property type="molecule type" value="Genomic_DNA"/>
</dbReference>
<dbReference type="Proteomes" id="UP000093186">
    <property type="component" value="Unassembled WGS sequence"/>
</dbReference>
<dbReference type="RefSeq" id="WP_068702449.1">
    <property type="nucleotide sequence ID" value="NZ_MAKX01000001.1"/>
</dbReference>
<keyword evidence="3" id="KW-1185">Reference proteome</keyword>
<name>A0A1B9Y1V3_9FLAO</name>
<comment type="caution">
    <text evidence="2">The sequence shown here is derived from an EMBL/GenBank/DDBJ whole genome shotgun (WGS) entry which is preliminary data.</text>
</comment>
<evidence type="ECO:0000313" key="3">
    <source>
        <dbReference type="Proteomes" id="UP000093186"/>
    </source>
</evidence>
<dbReference type="AlphaFoldDB" id="A0A1B9Y1V3"/>
<evidence type="ECO:0000313" key="2">
    <source>
        <dbReference type="EMBL" id="OCK43760.1"/>
    </source>
</evidence>
<protein>
    <recommendedName>
        <fullName evidence="4">GLPGLI family protein</fullName>
    </recommendedName>
</protein>
<evidence type="ECO:0008006" key="4">
    <source>
        <dbReference type="Google" id="ProtNLM"/>
    </source>
</evidence>
<proteinExistence type="predicted"/>
<evidence type="ECO:0000256" key="1">
    <source>
        <dbReference type="SAM" id="SignalP"/>
    </source>
</evidence>
<feature type="chain" id="PRO_5008640009" description="GLPGLI family protein" evidence="1">
    <location>
        <begin position="20"/>
        <end position="253"/>
    </location>
</feature>
<organism evidence="2 3">
    <name type="scientific">Tenacibaculum soleae</name>
    <dbReference type="NCBI Taxonomy" id="447689"/>
    <lineage>
        <taxon>Bacteria</taxon>
        <taxon>Pseudomonadati</taxon>
        <taxon>Bacteroidota</taxon>
        <taxon>Flavobacteriia</taxon>
        <taxon>Flavobacteriales</taxon>
        <taxon>Flavobacteriaceae</taxon>
        <taxon>Tenacibaculum</taxon>
    </lineage>
</organism>
<dbReference type="Pfam" id="PF09697">
    <property type="entry name" value="Porph_ging"/>
    <property type="match status" value="1"/>
</dbReference>
<gene>
    <name evidence="2" type="ORF">BA195_03405</name>
</gene>
<dbReference type="STRING" id="447689.BA195_03405"/>
<sequence length="253" mass="29479">MKKTILHLFLFLITATVMGQNSLEVQYDAITNISQLYKTTGVLKISNNKSHYIVLKSKNGLKTKTEKWINGSLNITLPESDKRPQVFTDINKNLLLSGRNKMKMLKEQLPKINWKITDEFKDIGEYKCQKATGYFRGRTYNCWFTQQIPIPFGPWKLQGLPGLIIEVKDAKKEIYFRVTKVTFKDTITINNFPDEEKAIPLKKYIEVILPNRMKELTSKMNAQNSDRNTTVITSSTDRNSQKEIIYEWEEKQK</sequence>
<reference evidence="2 3" key="1">
    <citation type="submission" date="2016-06" db="EMBL/GenBank/DDBJ databases">
        <title>Draft Genome Sequence of Tenacibaculum soleae UCD-KL19.</title>
        <authorList>
            <person name="Eisen J.A."/>
            <person name="Coil D.A."/>
            <person name="Lujan K.M."/>
        </authorList>
    </citation>
    <scope>NUCLEOTIDE SEQUENCE [LARGE SCALE GENOMIC DNA]</scope>
    <source>
        <strain evidence="2 3">UCD-KL19</strain>
    </source>
</reference>
<dbReference type="NCBIfam" id="TIGR01200">
    <property type="entry name" value="GLPGLI"/>
    <property type="match status" value="1"/>
</dbReference>
<accession>A0A1B9Y1V3</accession>
<dbReference type="InterPro" id="IPR005901">
    <property type="entry name" value="GLPGLI"/>
</dbReference>
<dbReference type="OrthoDB" id="1186048at2"/>
<keyword evidence="1" id="KW-0732">Signal</keyword>